<protein>
    <recommendedName>
        <fullName evidence="4">DUF1648 domain-containing protein</fullName>
    </recommendedName>
</protein>
<keyword evidence="3" id="KW-1185">Reference proteome</keyword>
<dbReference type="EMBL" id="JAERRI010000001">
    <property type="protein sequence ID" value="MBL1087894.1"/>
    <property type="molecule type" value="Genomic_DNA"/>
</dbReference>
<dbReference type="Proteomes" id="UP000629371">
    <property type="component" value="Unassembled WGS sequence"/>
</dbReference>
<keyword evidence="1" id="KW-0812">Transmembrane</keyword>
<feature type="transmembrane region" description="Helical" evidence="1">
    <location>
        <begin position="199"/>
        <end position="217"/>
    </location>
</feature>
<dbReference type="RefSeq" id="WP_201801134.1">
    <property type="nucleotide sequence ID" value="NZ_JAERRI010000001.1"/>
</dbReference>
<accession>A0ABS1MIJ9</accession>
<evidence type="ECO:0000313" key="3">
    <source>
        <dbReference type="Proteomes" id="UP000629371"/>
    </source>
</evidence>
<evidence type="ECO:0000313" key="2">
    <source>
        <dbReference type="EMBL" id="MBL1087894.1"/>
    </source>
</evidence>
<feature type="transmembrane region" description="Helical" evidence="1">
    <location>
        <begin position="169"/>
        <end position="192"/>
    </location>
</feature>
<sequence>MEERHSLEATSGRVLRTPRAAGAAGVLAALLLAAVLTIVRISLPSAIPAHAGEWPSRSSHRQVLEIALGLLPFAGIFFLWFMGAVRDYTGRTERSTGQPVNAGSGNAVSGHAEGRTENRFFATLFLCSGLMFTALVLAAGAAAGGLLAITGNIPAGVQDLWTYGRTTLTLLASYAMRMAAVFTLSTTTIGLALRVFPRWLAWLGCAAALVLLFVVGTVPWTELVFPLWMLATSTYILGASFRRGGG</sequence>
<keyword evidence="1" id="KW-0472">Membrane</keyword>
<name>A0ABS1MIJ9_9ACTN</name>
<reference evidence="2 3" key="1">
    <citation type="submission" date="2021-01" db="EMBL/GenBank/DDBJ databases">
        <title>WGS of actinomycetes isolated from Thailand.</title>
        <authorList>
            <person name="Thawai C."/>
        </authorList>
    </citation>
    <scope>NUCLEOTIDE SEQUENCE [LARGE SCALE GENOMIC DNA]</scope>
    <source>
        <strain evidence="2 3">CH9-7</strain>
    </source>
</reference>
<proteinExistence type="predicted"/>
<feature type="transmembrane region" description="Helical" evidence="1">
    <location>
        <begin position="63"/>
        <end position="85"/>
    </location>
</feature>
<feature type="transmembrane region" description="Helical" evidence="1">
    <location>
        <begin position="120"/>
        <end position="149"/>
    </location>
</feature>
<comment type="caution">
    <text evidence="2">The sequence shown here is derived from an EMBL/GenBank/DDBJ whole genome shotgun (WGS) entry which is preliminary data.</text>
</comment>
<gene>
    <name evidence="2" type="ORF">JK360_00545</name>
</gene>
<feature type="transmembrane region" description="Helical" evidence="1">
    <location>
        <begin position="21"/>
        <end position="43"/>
    </location>
</feature>
<organism evidence="2 3">
    <name type="scientific">Streptomyces siderophoricus</name>
    <dbReference type="NCBI Taxonomy" id="2802281"/>
    <lineage>
        <taxon>Bacteria</taxon>
        <taxon>Bacillati</taxon>
        <taxon>Actinomycetota</taxon>
        <taxon>Actinomycetes</taxon>
        <taxon>Kitasatosporales</taxon>
        <taxon>Streptomycetaceae</taxon>
        <taxon>Streptomyces</taxon>
    </lineage>
</organism>
<keyword evidence="1" id="KW-1133">Transmembrane helix</keyword>
<evidence type="ECO:0000256" key="1">
    <source>
        <dbReference type="SAM" id="Phobius"/>
    </source>
</evidence>
<evidence type="ECO:0008006" key="4">
    <source>
        <dbReference type="Google" id="ProtNLM"/>
    </source>
</evidence>